<proteinExistence type="predicted"/>
<dbReference type="EMBL" id="BTGU01000096">
    <property type="protein sequence ID" value="GMN60213.1"/>
    <property type="molecule type" value="Genomic_DNA"/>
</dbReference>
<evidence type="ECO:0000313" key="2">
    <source>
        <dbReference type="Proteomes" id="UP001187192"/>
    </source>
</evidence>
<dbReference type="AlphaFoldDB" id="A0AA88IXV0"/>
<keyword evidence="2" id="KW-1185">Reference proteome</keyword>
<comment type="caution">
    <text evidence="1">The sequence shown here is derived from an EMBL/GenBank/DDBJ whole genome shotgun (WGS) entry which is preliminary data.</text>
</comment>
<accession>A0AA88IXV0</accession>
<gene>
    <name evidence="1" type="ORF">TIFTF001_029307</name>
</gene>
<name>A0AA88IXV0_FICCA</name>
<sequence>MASPRKMIVPISSYASNLCSYIGIKSIGGNVTGVLRCGGLMNWLAYVGHVKQEIGGGKHKTRCKKLMGSLSENRVTILACKLTKKDPLQLR</sequence>
<protein>
    <submittedName>
        <fullName evidence="1">Uncharacterized protein</fullName>
    </submittedName>
</protein>
<evidence type="ECO:0000313" key="1">
    <source>
        <dbReference type="EMBL" id="GMN60213.1"/>
    </source>
</evidence>
<reference evidence="1" key="1">
    <citation type="submission" date="2023-07" db="EMBL/GenBank/DDBJ databases">
        <title>draft genome sequence of fig (Ficus carica).</title>
        <authorList>
            <person name="Takahashi T."/>
            <person name="Nishimura K."/>
        </authorList>
    </citation>
    <scope>NUCLEOTIDE SEQUENCE</scope>
</reference>
<organism evidence="1 2">
    <name type="scientific">Ficus carica</name>
    <name type="common">Common fig</name>
    <dbReference type="NCBI Taxonomy" id="3494"/>
    <lineage>
        <taxon>Eukaryota</taxon>
        <taxon>Viridiplantae</taxon>
        <taxon>Streptophyta</taxon>
        <taxon>Embryophyta</taxon>
        <taxon>Tracheophyta</taxon>
        <taxon>Spermatophyta</taxon>
        <taxon>Magnoliopsida</taxon>
        <taxon>eudicotyledons</taxon>
        <taxon>Gunneridae</taxon>
        <taxon>Pentapetalae</taxon>
        <taxon>rosids</taxon>
        <taxon>fabids</taxon>
        <taxon>Rosales</taxon>
        <taxon>Moraceae</taxon>
        <taxon>Ficeae</taxon>
        <taxon>Ficus</taxon>
    </lineage>
</organism>
<dbReference type="Proteomes" id="UP001187192">
    <property type="component" value="Unassembled WGS sequence"/>
</dbReference>